<organism evidence="1 2">
    <name type="scientific">Botryotinia fuckeliana (strain T4)</name>
    <name type="common">Noble rot fungus</name>
    <name type="synonym">Botrytis cinerea</name>
    <dbReference type="NCBI Taxonomy" id="999810"/>
    <lineage>
        <taxon>Eukaryota</taxon>
        <taxon>Fungi</taxon>
        <taxon>Dikarya</taxon>
        <taxon>Ascomycota</taxon>
        <taxon>Pezizomycotina</taxon>
        <taxon>Leotiomycetes</taxon>
        <taxon>Helotiales</taxon>
        <taxon>Sclerotiniaceae</taxon>
        <taxon>Botrytis</taxon>
    </lineage>
</organism>
<dbReference type="EMBL" id="FQ790339">
    <property type="protein sequence ID" value="CCD35010.1"/>
    <property type="molecule type" value="Genomic_DNA"/>
</dbReference>
<dbReference type="AlphaFoldDB" id="G2YJY1"/>
<dbReference type="Proteomes" id="UP000008177">
    <property type="component" value="Unplaced contigs"/>
</dbReference>
<evidence type="ECO:0000313" key="2">
    <source>
        <dbReference type="Proteomes" id="UP000008177"/>
    </source>
</evidence>
<dbReference type="InParanoid" id="G2YJY1"/>
<dbReference type="HOGENOM" id="CLU_086404_0_0_1"/>
<reference evidence="2" key="1">
    <citation type="journal article" date="2011" name="PLoS Genet.">
        <title>Genomic analysis of the necrotrophic fungal pathogens Sclerotinia sclerotiorum and Botrytis cinerea.</title>
        <authorList>
            <person name="Amselem J."/>
            <person name="Cuomo C.A."/>
            <person name="van Kan J.A."/>
            <person name="Viaud M."/>
            <person name="Benito E.P."/>
            <person name="Couloux A."/>
            <person name="Coutinho P.M."/>
            <person name="de Vries R.P."/>
            <person name="Dyer P.S."/>
            <person name="Fillinger S."/>
            <person name="Fournier E."/>
            <person name="Gout L."/>
            <person name="Hahn M."/>
            <person name="Kohn L."/>
            <person name="Lapalu N."/>
            <person name="Plummer K.M."/>
            <person name="Pradier J.M."/>
            <person name="Quevillon E."/>
            <person name="Sharon A."/>
            <person name="Simon A."/>
            <person name="ten Have A."/>
            <person name="Tudzynski B."/>
            <person name="Tudzynski P."/>
            <person name="Wincker P."/>
            <person name="Andrew M."/>
            <person name="Anthouard V."/>
            <person name="Beever R.E."/>
            <person name="Beffa R."/>
            <person name="Benoit I."/>
            <person name="Bouzid O."/>
            <person name="Brault B."/>
            <person name="Chen Z."/>
            <person name="Choquer M."/>
            <person name="Collemare J."/>
            <person name="Cotton P."/>
            <person name="Danchin E.G."/>
            <person name="Da Silva C."/>
            <person name="Gautier A."/>
            <person name="Giraud C."/>
            <person name="Giraud T."/>
            <person name="Gonzalez C."/>
            <person name="Grossetete S."/>
            <person name="Guldener U."/>
            <person name="Henrissat B."/>
            <person name="Howlett B.J."/>
            <person name="Kodira C."/>
            <person name="Kretschmer M."/>
            <person name="Lappartient A."/>
            <person name="Leroch M."/>
            <person name="Levis C."/>
            <person name="Mauceli E."/>
            <person name="Neuveglise C."/>
            <person name="Oeser B."/>
            <person name="Pearson M."/>
            <person name="Poulain J."/>
            <person name="Poussereau N."/>
            <person name="Quesneville H."/>
            <person name="Rascle C."/>
            <person name="Schumacher J."/>
            <person name="Segurens B."/>
            <person name="Sexton A."/>
            <person name="Silva E."/>
            <person name="Sirven C."/>
            <person name="Soanes D.M."/>
            <person name="Talbot N.J."/>
            <person name="Templeton M."/>
            <person name="Yandava C."/>
            <person name="Yarden O."/>
            <person name="Zeng Q."/>
            <person name="Rollins J.A."/>
            <person name="Lebrun M.H."/>
            <person name="Dickman M."/>
        </authorList>
    </citation>
    <scope>NUCLEOTIDE SEQUENCE [LARGE SCALE GENOMIC DNA]</scope>
    <source>
        <strain evidence="2">T4</strain>
    </source>
</reference>
<gene>
    <name evidence="1" type="ORF">BofuT4_P083320.1</name>
</gene>
<protein>
    <submittedName>
        <fullName evidence="1">Uncharacterized protein</fullName>
    </submittedName>
</protein>
<accession>G2YJY1</accession>
<name>G2YJY1_BOTF4</name>
<evidence type="ECO:0000313" key="1">
    <source>
        <dbReference type="EMBL" id="CCD35010.1"/>
    </source>
</evidence>
<proteinExistence type="predicted"/>
<sequence length="188" mass="19452">MKAISYNSKKGIELIATGFPISIKPCPRSGSVSFLLLALYKVNISKPLQQLNPEIHNHTAAIAFIDLTPNEIHAPPYYSFDSQIVKFQQFGVWIQLGIEGGDESNTGFWIEESDAMSSVRTTFVEMVLLDTWSLNFNEGEVGGVVVEVMGGAAGGAIGEAAGGVVGGAIGEAAGGAAGGAIGGAAIPP</sequence>